<evidence type="ECO:0000256" key="1">
    <source>
        <dbReference type="SAM" id="MobiDB-lite"/>
    </source>
</evidence>
<dbReference type="InterPro" id="IPR050490">
    <property type="entry name" value="Bact_solute-bd_prot1"/>
</dbReference>
<dbReference type="AlphaFoldDB" id="A0A7X3IHF9"/>
<proteinExistence type="predicted"/>
<dbReference type="RefSeq" id="WP_160497447.1">
    <property type="nucleotide sequence ID" value="NZ_WUBI01000001.1"/>
</dbReference>
<keyword evidence="4" id="KW-1185">Reference proteome</keyword>
<name>A0A7X3IHF9_9BACL</name>
<feature type="region of interest" description="Disordered" evidence="1">
    <location>
        <begin position="23"/>
        <end position="45"/>
    </location>
</feature>
<protein>
    <submittedName>
        <fullName evidence="3">Sugar ABC transporter substrate-binding protein</fullName>
    </submittedName>
</protein>
<dbReference type="SUPFAM" id="SSF53850">
    <property type="entry name" value="Periplasmic binding protein-like II"/>
    <property type="match status" value="1"/>
</dbReference>
<evidence type="ECO:0000313" key="3">
    <source>
        <dbReference type="EMBL" id="MWV43989.1"/>
    </source>
</evidence>
<comment type="caution">
    <text evidence="3">The sequence shown here is derived from an EMBL/GenBank/DDBJ whole genome shotgun (WGS) entry which is preliminary data.</text>
</comment>
<gene>
    <name evidence="3" type="ORF">GRF59_10115</name>
</gene>
<evidence type="ECO:0000313" key="4">
    <source>
        <dbReference type="Proteomes" id="UP000460318"/>
    </source>
</evidence>
<dbReference type="Proteomes" id="UP000460318">
    <property type="component" value="Unassembled WGS sequence"/>
</dbReference>
<feature type="chain" id="PRO_5030561794" evidence="2">
    <location>
        <begin position="20"/>
        <end position="558"/>
    </location>
</feature>
<dbReference type="PROSITE" id="PS51257">
    <property type="entry name" value="PROKAR_LIPOPROTEIN"/>
    <property type="match status" value="1"/>
</dbReference>
<keyword evidence="2" id="KW-0732">Signal</keyword>
<dbReference type="EMBL" id="WUBI01000001">
    <property type="protein sequence ID" value="MWV43989.1"/>
    <property type="molecule type" value="Genomic_DNA"/>
</dbReference>
<dbReference type="PANTHER" id="PTHR43649">
    <property type="entry name" value="ARABINOSE-BINDING PROTEIN-RELATED"/>
    <property type="match status" value="1"/>
</dbReference>
<evidence type="ECO:0000256" key="2">
    <source>
        <dbReference type="SAM" id="SignalP"/>
    </source>
</evidence>
<sequence length="558" mass="63894">MKKSLMLLVTVVFSFTALAGCGGGSKPEQEAGGDKTQSDSSQISEKKVNEFGWEMPDKTIEINFYSGQDNPDKVNKYQAELQKYILEKFNVKLHNIVYDVDQKEKLNLMLASGDYPEVITGLNESQAQQWVNQGKAVEIGQYVDQSGANIKSQLETWYKSYPSQDGKLYMLPKYWGLLPIPDNSAHIRNDWYVAMGSPSFETPEQYYDILKQMQAAHPKNAKGEKTYALSGIAPVTTNMVPTLAGMWGLQNGYKVSPEGDMTHWVNTEEGLELTKFMNQIYRDGLLDPDTFVNKFDEWKAKFSSERIMGHIGPWWQSWNAGHEVWQKTNKDWKEDQRYVQVALKAAGVEKSYLSPKNARGGTFTIITDKAKHPEDIVKWMNFSITDMGTRLMGWGAPNQPDSVWKFENGKWSWVEEAKQAIINATWNYDKSDTLGQTYLMLVEGQGTMKDDGKSTLWFDQNFNNEAKWKKVMNDNLKDTIYDNSLGSITIPANDPLLITQQQIDDQLETLWAKTVMSKTEDEMTNNFNVLKDKLNRAGLHDIEKYRSDVYKDRMKNWK</sequence>
<dbReference type="Gene3D" id="3.40.190.10">
    <property type="entry name" value="Periplasmic binding protein-like II"/>
    <property type="match status" value="2"/>
</dbReference>
<reference evidence="3 4" key="1">
    <citation type="submission" date="2019-12" db="EMBL/GenBank/DDBJ databases">
        <title>Paenibacillus sp. nov., an endophytic bacterium isolated from the stem of Dendrobium.</title>
        <authorList>
            <person name="Zhao R."/>
        </authorList>
    </citation>
    <scope>NUCLEOTIDE SEQUENCE [LARGE SCALE GENOMIC DNA]</scope>
    <source>
        <strain evidence="3 4">HJL G12</strain>
    </source>
</reference>
<feature type="compositionally biased region" description="Basic and acidic residues" evidence="1">
    <location>
        <begin position="27"/>
        <end position="37"/>
    </location>
</feature>
<accession>A0A7X3IHF9</accession>
<feature type="signal peptide" evidence="2">
    <location>
        <begin position="1"/>
        <end position="19"/>
    </location>
</feature>
<dbReference type="PANTHER" id="PTHR43649:SF12">
    <property type="entry name" value="DIACETYLCHITOBIOSE BINDING PROTEIN DASA"/>
    <property type="match status" value="1"/>
</dbReference>
<organism evidence="3 4">
    <name type="scientific">Paenibacillus dendrobii</name>
    <dbReference type="NCBI Taxonomy" id="2691084"/>
    <lineage>
        <taxon>Bacteria</taxon>
        <taxon>Bacillati</taxon>
        <taxon>Bacillota</taxon>
        <taxon>Bacilli</taxon>
        <taxon>Bacillales</taxon>
        <taxon>Paenibacillaceae</taxon>
        <taxon>Paenibacillus</taxon>
    </lineage>
</organism>